<dbReference type="EMBL" id="JBJQND010000012">
    <property type="protein sequence ID" value="KAL3859548.1"/>
    <property type="molecule type" value="Genomic_DNA"/>
</dbReference>
<accession>A0ABD3VEV5</accession>
<feature type="chain" id="PRO_5044842550" evidence="2">
    <location>
        <begin position="27"/>
        <end position="293"/>
    </location>
</feature>
<keyword evidence="1" id="KW-0812">Transmembrane</keyword>
<gene>
    <name evidence="3" type="ORF">ACJMK2_009764</name>
</gene>
<proteinExistence type="predicted"/>
<organism evidence="3 4">
    <name type="scientific">Sinanodonta woodiana</name>
    <name type="common">Chinese pond mussel</name>
    <name type="synonym">Anodonta woodiana</name>
    <dbReference type="NCBI Taxonomy" id="1069815"/>
    <lineage>
        <taxon>Eukaryota</taxon>
        <taxon>Metazoa</taxon>
        <taxon>Spiralia</taxon>
        <taxon>Lophotrochozoa</taxon>
        <taxon>Mollusca</taxon>
        <taxon>Bivalvia</taxon>
        <taxon>Autobranchia</taxon>
        <taxon>Heteroconchia</taxon>
        <taxon>Palaeoheterodonta</taxon>
        <taxon>Unionida</taxon>
        <taxon>Unionoidea</taxon>
        <taxon>Unionidae</taxon>
        <taxon>Unioninae</taxon>
        <taxon>Sinanodonta</taxon>
    </lineage>
</organism>
<keyword evidence="4" id="KW-1185">Reference proteome</keyword>
<evidence type="ECO:0000256" key="1">
    <source>
        <dbReference type="SAM" id="Phobius"/>
    </source>
</evidence>
<comment type="caution">
    <text evidence="3">The sequence shown here is derived from an EMBL/GenBank/DDBJ whole genome shotgun (WGS) entry which is preliminary data.</text>
</comment>
<feature type="signal peptide" evidence="2">
    <location>
        <begin position="1"/>
        <end position="26"/>
    </location>
</feature>
<dbReference type="AlphaFoldDB" id="A0ABD3VEV5"/>
<keyword evidence="1" id="KW-0472">Membrane</keyword>
<keyword evidence="1" id="KW-1133">Transmembrane helix</keyword>
<keyword evidence="2" id="KW-0732">Signal</keyword>
<evidence type="ECO:0000256" key="2">
    <source>
        <dbReference type="SAM" id="SignalP"/>
    </source>
</evidence>
<sequence length="293" mass="33117">MRPKLSCYGGHVVIICLLYSIAKAQAFNCDKHSVKGTLRCESRECCTPQLIYVIKADITDHNNLCGLGKLYSIEDKLPGQKCVYATLWCEVELSYCYTEGTSHTLPPNVSSDSRSTPTVDIKNAEDNTINTLSSEDRTRSSTQTSFKVDGVIIGVPVAAVFLVFIFVSIFLFVRHQRKRRKPSSISPFDPVVRFSNVEYEQTRHYENTRESYDRIISSVENAGVYKSVLIEVSDYANVPCACLMEDDEAYDHSNNIDDNNTYESTYQKSISFVDNYSKTTPFHDIEDDTYGCI</sequence>
<dbReference type="Proteomes" id="UP001634394">
    <property type="component" value="Unassembled WGS sequence"/>
</dbReference>
<evidence type="ECO:0000313" key="4">
    <source>
        <dbReference type="Proteomes" id="UP001634394"/>
    </source>
</evidence>
<feature type="transmembrane region" description="Helical" evidence="1">
    <location>
        <begin position="151"/>
        <end position="173"/>
    </location>
</feature>
<protein>
    <submittedName>
        <fullName evidence="3">Uncharacterized protein</fullName>
    </submittedName>
</protein>
<name>A0ABD3VEV5_SINWO</name>
<reference evidence="3 4" key="1">
    <citation type="submission" date="2024-11" db="EMBL/GenBank/DDBJ databases">
        <title>Chromosome-level genome assembly of the freshwater bivalve Anodonta woodiana.</title>
        <authorList>
            <person name="Chen X."/>
        </authorList>
    </citation>
    <scope>NUCLEOTIDE SEQUENCE [LARGE SCALE GENOMIC DNA]</scope>
    <source>
        <strain evidence="3">MN2024</strain>
        <tissue evidence="3">Gills</tissue>
    </source>
</reference>
<evidence type="ECO:0000313" key="3">
    <source>
        <dbReference type="EMBL" id="KAL3859548.1"/>
    </source>
</evidence>